<dbReference type="RefSeq" id="XP_002669611.1">
    <property type="nucleotide sequence ID" value="XM_002669565.1"/>
</dbReference>
<evidence type="ECO:0000313" key="3">
    <source>
        <dbReference type="Proteomes" id="UP000006671"/>
    </source>
</evidence>
<dbReference type="InParanoid" id="D2W223"/>
<dbReference type="GeneID" id="8856106"/>
<protein>
    <submittedName>
        <fullName evidence="2">Predicted protein</fullName>
    </submittedName>
</protein>
<dbReference type="InterPro" id="IPR036396">
    <property type="entry name" value="Cyt_P450_sf"/>
</dbReference>
<dbReference type="Gene3D" id="1.10.630.10">
    <property type="entry name" value="Cytochrome P450"/>
    <property type="match status" value="1"/>
</dbReference>
<dbReference type="EMBL" id="GG738924">
    <property type="protein sequence ID" value="EFC36867.1"/>
    <property type="molecule type" value="Genomic_DNA"/>
</dbReference>
<dbReference type="SUPFAM" id="SSF48264">
    <property type="entry name" value="Cytochrome P450"/>
    <property type="match status" value="1"/>
</dbReference>
<dbReference type="InterPro" id="IPR001128">
    <property type="entry name" value="Cyt_P450"/>
</dbReference>
<dbReference type="AlphaFoldDB" id="D2W223"/>
<dbReference type="PANTHER" id="PTHR24305:SF166">
    <property type="entry name" value="CYTOCHROME P450 12A4, MITOCHONDRIAL-RELATED"/>
    <property type="match status" value="1"/>
</dbReference>
<dbReference type="GO" id="GO:0020037">
    <property type="term" value="F:heme binding"/>
    <property type="evidence" value="ECO:0007669"/>
    <property type="project" value="InterPro"/>
</dbReference>
<dbReference type="GO" id="GO:0005506">
    <property type="term" value="F:iron ion binding"/>
    <property type="evidence" value="ECO:0007669"/>
    <property type="project" value="InterPro"/>
</dbReference>
<gene>
    <name evidence="2" type="ORF">NAEGRDRAFT_75433</name>
</gene>
<name>D2W223_NAEGR</name>
<dbReference type="Proteomes" id="UP000006671">
    <property type="component" value="Unassembled WGS sequence"/>
</dbReference>
<dbReference type="OMA" id="SESHDCA"/>
<evidence type="ECO:0000256" key="1">
    <source>
        <dbReference type="ARBA" id="ARBA00010617"/>
    </source>
</evidence>
<organism evidence="3">
    <name type="scientific">Naegleria gruberi</name>
    <name type="common">Amoeba</name>
    <dbReference type="NCBI Taxonomy" id="5762"/>
    <lineage>
        <taxon>Eukaryota</taxon>
        <taxon>Discoba</taxon>
        <taxon>Heterolobosea</taxon>
        <taxon>Tetramitia</taxon>
        <taxon>Eutetramitia</taxon>
        <taxon>Vahlkampfiidae</taxon>
        <taxon>Naegleria</taxon>
    </lineage>
</organism>
<keyword evidence="3" id="KW-1185">Reference proteome</keyword>
<dbReference type="GO" id="GO:0016705">
    <property type="term" value="F:oxidoreductase activity, acting on paired donors, with incorporation or reduction of molecular oxygen"/>
    <property type="evidence" value="ECO:0007669"/>
    <property type="project" value="InterPro"/>
</dbReference>
<accession>D2W223</accession>
<dbReference type="VEuPathDB" id="AmoebaDB:NAEGRDRAFT_75433"/>
<comment type="similarity">
    <text evidence="1">Belongs to the cytochrome P450 family.</text>
</comment>
<dbReference type="Pfam" id="PF00067">
    <property type="entry name" value="p450"/>
    <property type="match status" value="1"/>
</dbReference>
<reference evidence="2 3" key="1">
    <citation type="journal article" date="2010" name="Cell">
        <title>The genome of Naegleria gruberi illuminates early eukaryotic versatility.</title>
        <authorList>
            <person name="Fritz-Laylin L.K."/>
            <person name="Prochnik S.E."/>
            <person name="Ginger M.L."/>
            <person name="Dacks J.B."/>
            <person name="Carpenter M.L."/>
            <person name="Field M.C."/>
            <person name="Kuo A."/>
            <person name="Paredez A."/>
            <person name="Chapman J."/>
            <person name="Pham J."/>
            <person name="Shu S."/>
            <person name="Neupane R."/>
            <person name="Cipriano M."/>
            <person name="Mancuso J."/>
            <person name="Tu H."/>
            <person name="Salamov A."/>
            <person name="Lindquist E."/>
            <person name="Shapiro H."/>
            <person name="Lucas S."/>
            <person name="Grigoriev I.V."/>
            <person name="Cande W.Z."/>
            <person name="Fulton C."/>
            <person name="Rokhsar D.S."/>
            <person name="Dawson S.C."/>
        </authorList>
    </citation>
    <scope>NUCLEOTIDE SEQUENCE [LARGE SCALE GENOMIC DNA]</scope>
    <source>
        <strain evidence="2 3">NEG-M</strain>
    </source>
</reference>
<dbReference type="PANTHER" id="PTHR24305">
    <property type="entry name" value="CYTOCHROME P450"/>
    <property type="match status" value="1"/>
</dbReference>
<dbReference type="KEGG" id="ngr:NAEGRDRAFT_75433"/>
<sequence>MCYYNFFRFKLLENVWVPNKVYEIELKKKRLHELLFREIERHVKIYQFNMTNASTKKPCLKNTNYANNSLKTYGCYMDYVLENLGPNLSKYGSTIEHTMSIYAIHFEELILSVHKHEVTNLSWTICHLAQDQSLQDKVRKEIFQFQDELKNQMTSLISQKTDTEEYLSKFDHLNGVMNDNNFDEPRKELLEGIHTLKKEDLDLLNRVNSMDETPPTTFSANDISDPFASHTSLDTIPSESIGTLSSAPSSPVGFVPSPFSRSNDELKENTFPSDQDTINYTEEQIITGELIPPHYLNVNRTVSPSKTEQLTLPNMDNLSLAAQAPMQSIAQSKNYDFNVETISPDLVHKGLVQKKLLFNALFVESVLSSSFDKQFESMHHSGLLNPDENNLRLLDACFKETTRQYSLKFMTGKTTKLDFRTLRYFNYDIPSGQFVSIVPYFSHHSKEYFPFETHTYRPERFLELYHPDEKEETPTIEVSNSDTEKQQVLRGGPSEVSELSFNKSNSIEEDRSLMNKLRVDQAFTQYGYVPCKSHQQIVKNGESIESNTSVLLDTCLGCNFIHLSSRVFVIELLTHYKVEIPQWQKADVSSNRYLSSESHDCAFPIHPVALVLNPFL</sequence>
<evidence type="ECO:0000313" key="2">
    <source>
        <dbReference type="EMBL" id="EFC36867.1"/>
    </source>
</evidence>
<dbReference type="InterPro" id="IPR050121">
    <property type="entry name" value="Cytochrome_P450_monoxygenase"/>
</dbReference>
<proteinExistence type="inferred from homology"/>
<dbReference type="GO" id="GO:0004497">
    <property type="term" value="F:monooxygenase activity"/>
    <property type="evidence" value="ECO:0007669"/>
    <property type="project" value="InterPro"/>
</dbReference>